<feature type="binding site" evidence="3">
    <location>
        <begin position="17"/>
        <end position="25"/>
    </location>
    <ligand>
        <name>ATP</name>
        <dbReference type="ChEBI" id="CHEBI:30616"/>
    </ligand>
</feature>
<protein>
    <recommendedName>
        <fullName evidence="4">Deoxynucleoside kinase domain-containing protein</fullName>
    </recommendedName>
</protein>
<proteinExistence type="inferred from homology"/>
<dbReference type="PANTHER" id="PTHR10513">
    <property type="entry name" value="DEOXYNUCLEOSIDE KINASE"/>
    <property type="match status" value="1"/>
</dbReference>
<dbReference type="Gene3D" id="3.40.50.300">
    <property type="entry name" value="P-loop containing nucleotide triphosphate hydrolases"/>
    <property type="match status" value="1"/>
</dbReference>
<dbReference type="EMBL" id="OA882121">
    <property type="protein sequence ID" value="CAD7273032.1"/>
    <property type="molecule type" value="Genomic_DNA"/>
</dbReference>
<keyword evidence="3" id="KW-0547">Nucleotide-binding</keyword>
<dbReference type="InterPro" id="IPR050566">
    <property type="entry name" value="Deoxyribonucleoside_kinase"/>
</dbReference>
<feature type="domain" description="Deoxynucleoside kinase" evidence="4">
    <location>
        <begin position="13"/>
        <end position="198"/>
    </location>
</feature>
<evidence type="ECO:0000259" key="4">
    <source>
        <dbReference type="Pfam" id="PF01712"/>
    </source>
</evidence>
<dbReference type="GO" id="GO:0019136">
    <property type="term" value="F:deoxynucleoside kinase activity"/>
    <property type="evidence" value="ECO:0007669"/>
    <property type="project" value="InterPro"/>
</dbReference>
<keyword evidence="6" id="KW-1185">Reference proteome</keyword>
<name>A0A7R9BG17_9CRUS</name>
<reference evidence="5" key="1">
    <citation type="submission" date="2020-11" db="EMBL/GenBank/DDBJ databases">
        <authorList>
            <person name="Tran Van P."/>
        </authorList>
    </citation>
    <scope>NUCLEOTIDE SEQUENCE</scope>
</reference>
<dbReference type="OrthoDB" id="567086at2759"/>
<evidence type="ECO:0000256" key="3">
    <source>
        <dbReference type="PIRSR" id="PIRSR000705-3"/>
    </source>
</evidence>
<dbReference type="Proteomes" id="UP000678499">
    <property type="component" value="Unassembled WGS sequence"/>
</dbReference>
<dbReference type="Pfam" id="PF01712">
    <property type="entry name" value="dNK"/>
    <property type="match status" value="1"/>
</dbReference>
<organism evidence="5">
    <name type="scientific">Notodromas monacha</name>
    <dbReference type="NCBI Taxonomy" id="399045"/>
    <lineage>
        <taxon>Eukaryota</taxon>
        <taxon>Metazoa</taxon>
        <taxon>Ecdysozoa</taxon>
        <taxon>Arthropoda</taxon>
        <taxon>Crustacea</taxon>
        <taxon>Oligostraca</taxon>
        <taxon>Ostracoda</taxon>
        <taxon>Podocopa</taxon>
        <taxon>Podocopida</taxon>
        <taxon>Cypridocopina</taxon>
        <taxon>Cypridoidea</taxon>
        <taxon>Cyprididae</taxon>
        <taxon>Notodromas</taxon>
    </lineage>
</organism>
<keyword evidence="3" id="KW-0067">ATP-binding</keyword>
<dbReference type="GO" id="GO:0005524">
    <property type="term" value="F:ATP binding"/>
    <property type="evidence" value="ECO:0007669"/>
    <property type="project" value="UniProtKB-KW"/>
</dbReference>
<dbReference type="PIRSF" id="PIRSF000705">
    <property type="entry name" value="DNK"/>
    <property type="match status" value="1"/>
</dbReference>
<dbReference type="InterPro" id="IPR002624">
    <property type="entry name" value="DCK/DGK"/>
</dbReference>
<dbReference type="InterPro" id="IPR031314">
    <property type="entry name" value="DNK_dom"/>
</dbReference>
<dbReference type="SUPFAM" id="SSF52540">
    <property type="entry name" value="P-loop containing nucleoside triphosphate hydrolases"/>
    <property type="match status" value="1"/>
</dbReference>
<feature type="active site" description="Proton acceptor" evidence="2">
    <location>
        <position position="97"/>
    </location>
</feature>
<dbReference type="GO" id="GO:0005739">
    <property type="term" value="C:mitochondrion"/>
    <property type="evidence" value="ECO:0007669"/>
    <property type="project" value="TreeGrafter"/>
</dbReference>
<gene>
    <name evidence="5" type="ORF">NMOB1V02_LOCUS940</name>
</gene>
<evidence type="ECO:0000313" key="6">
    <source>
        <dbReference type="Proteomes" id="UP000678499"/>
    </source>
</evidence>
<dbReference type="FunFam" id="3.40.50.300:FF:001571">
    <property type="entry name" value="Deoxynucleoside kinase"/>
    <property type="match status" value="1"/>
</dbReference>
<dbReference type="CDD" id="cd01673">
    <property type="entry name" value="dNK"/>
    <property type="match status" value="1"/>
</dbReference>
<dbReference type="PANTHER" id="PTHR10513:SF24">
    <property type="entry name" value="THYMIDINE KINASE 2, MITOCHONDRIAL"/>
    <property type="match status" value="1"/>
</dbReference>
<comment type="similarity">
    <text evidence="1">Belongs to the DCK/DGK family.</text>
</comment>
<dbReference type="InterPro" id="IPR027417">
    <property type="entry name" value="P-loop_NTPase"/>
</dbReference>
<dbReference type="AlphaFoldDB" id="A0A7R9BG17"/>
<evidence type="ECO:0000256" key="1">
    <source>
        <dbReference type="ARBA" id="ARBA00007420"/>
    </source>
</evidence>
<accession>A0A7R9BG17</accession>
<feature type="binding site" evidence="3">
    <location>
        <begin position="156"/>
        <end position="160"/>
    </location>
    <ligand>
        <name>ATP</name>
        <dbReference type="ChEBI" id="CHEBI:30616"/>
    </ligand>
</feature>
<sequence>MPPKVPMSRPMVVCIEGNIASGKTTFVNSFKKLADVHTFEEPVKEWRSVPGVSGSHNLLQLLYSDPKRWSFAFQHYVQLTMLKVHECPANAPMKVMERSIHSARHCFVENLFRSGNMTSAEYAVLDEWYKWIRENRNVNPDVIVYLRTCPETVHNRIKSRGRPEEQSISLNYLKSLHELHEAWIANSGCQVMTLDANLAVPEVEKRFLDAKDSYGFPSVFGTQVQVISASD</sequence>
<evidence type="ECO:0000256" key="2">
    <source>
        <dbReference type="PIRSR" id="PIRSR000705-1"/>
    </source>
</evidence>
<dbReference type="EMBL" id="CAJPEX010000084">
    <property type="protein sequence ID" value="CAG0913184.1"/>
    <property type="molecule type" value="Genomic_DNA"/>
</dbReference>
<evidence type="ECO:0000313" key="5">
    <source>
        <dbReference type="EMBL" id="CAD7273032.1"/>
    </source>
</evidence>